<dbReference type="InterPro" id="IPR055474">
    <property type="entry name" value="DUF7046"/>
</dbReference>
<dbReference type="Pfam" id="PF23080">
    <property type="entry name" value="DUF7046"/>
    <property type="match status" value="1"/>
</dbReference>
<evidence type="ECO:0000313" key="4">
    <source>
        <dbReference type="Proteomes" id="UP000636709"/>
    </source>
</evidence>
<dbReference type="PANTHER" id="PTHR31149:SF18">
    <property type="entry name" value="OS01G0108000 PROTEIN"/>
    <property type="match status" value="1"/>
</dbReference>
<evidence type="ECO:0000313" key="3">
    <source>
        <dbReference type="EMBL" id="KAF8657068.1"/>
    </source>
</evidence>
<feature type="region of interest" description="Disordered" evidence="1">
    <location>
        <begin position="1"/>
        <end position="27"/>
    </location>
</feature>
<dbReference type="OrthoDB" id="1937889at2759"/>
<feature type="compositionally biased region" description="Polar residues" evidence="1">
    <location>
        <begin position="156"/>
        <end position="170"/>
    </location>
</feature>
<name>A0A835ACH4_9POAL</name>
<feature type="compositionally biased region" description="Polar residues" evidence="1">
    <location>
        <begin position="90"/>
        <end position="117"/>
    </location>
</feature>
<gene>
    <name evidence="3" type="ORF">HU200_060406</name>
</gene>
<feature type="compositionally biased region" description="Polar residues" evidence="1">
    <location>
        <begin position="474"/>
        <end position="486"/>
    </location>
</feature>
<comment type="caution">
    <text evidence="3">The sequence shown here is derived from an EMBL/GenBank/DDBJ whole genome shotgun (WGS) entry which is preliminary data.</text>
</comment>
<dbReference type="GO" id="GO:0005886">
    <property type="term" value="C:plasma membrane"/>
    <property type="evidence" value="ECO:0007669"/>
    <property type="project" value="TreeGrafter"/>
</dbReference>
<organism evidence="3 4">
    <name type="scientific">Digitaria exilis</name>
    <dbReference type="NCBI Taxonomy" id="1010633"/>
    <lineage>
        <taxon>Eukaryota</taxon>
        <taxon>Viridiplantae</taxon>
        <taxon>Streptophyta</taxon>
        <taxon>Embryophyta</taxon>
        <taxon>Tracheophyta</taxon>
        <taxon>Spermatophyta</taxon>
        <taxon>Magnoliopsida</taxon>
        <taxon>Liliopsida</taxon>
        <taxon>Poales</taxon>
        <taxon>Poaceae</taxon>
        <taxon>PACMAD clade</taxon>
        <taxon>Panicoideae</taxon>
        <taxon>Panicodae</taxon>
        <taxon>Paniceae</taxon>
        <taxon>Anthephorinae</taxon>
        <taxon>Digitaria</taxon>
    </lineage>
</organism>
<sequence>MDRLADGLAGASISDPADQGAATAAGAPSADYLVSVTRAVEGADATIRSQLEENNRLKEELMRKTQQLQRIREDATSQGPSSGVGLERNSVANKTDGSRSFDNGSSINLQYPQNGSFVNGEHLTQESMKQKYTDSSQANGAFKNLLGEQTAVDNGGPSQFSTPSSRSISPNRHRKDGEYDSRLLPVSGMNSNLSWKQDLAVKVKEGEEEIALLKKHLADYSVKEAQILSDKCILEKRIAYMRLAFDQQQQDLVDAASKALSYRQDIIEENIRLSYALQAAQQERSTFISSLLPLLSEYDNLQPPVLDAQSIVSNLKFLFTHLQEQLIATEEKLRESRYQITPWHTESSNNTSHPVPTDAPAGKVLVTTSKSSLDIVPQTAYPHVQSPMSSPAQARGDWGAFSSKNYQVITSEVPTRNAEHEMGGTSISSRNQFRTYVPAQVSQGDSHAVHFHENQSQNSPFKDLSRNDVLMDGSESTEAQNTQEPSTRWGPGDSPNLASGFEDANPSYPYLPTVLEEPGSSFSEAADDDPLPGIEGLRITGDAFPGRELLASGYPTNGTTTCNFEWVRHLEDGSVNFIEGARQPSYIVTADDVDTLLAIEVQPLDDRKRKGEFIKVFANEQKKISCDPETKELIKKTLEIGHVTYEVQVQLPQVRFLDMWEPAVLAIKREGYSIKCNGQRGVVITEKFQQATAIHIPYGRQTQFSIISADGVDYNLKPAENTL</sequence>
<dbReference type="PANTHER" id="PTHR31149">
    <property type="entry name" value="EXPRESSED PROTEIN"/>
    <property type="match status" value="1"/>
</dbReference>
<evidence type="ECO:0000256" key="1">
    <source>
        <dbReference type="SAM" id="MobiDB-lite"/>
    </source>
</evidence>
<feature type="region of interest" description="Disordered" evidence="1">
    <location>
        <begin position="67"/>
        <end position="118"/>
    </location>
</feature>
<dbReference type="EMBL" id="JACEFO010002512">
    <property type="protein sequence ID" value="KAF8657068.1"/>
    <property type="molecule type" value="Genomic_DNA"/>
</dbReference>
<dbReference type="AlphaFoldDB" id="A0A835ACH4"/>
<dbReference type="Gene3D" id="2.60.40.2700">
    <property type="match status" value="1"/>
</dbReference>
<dbReference type="FunFam" id="2.60.40.2700:FF:000001">
    <property type="entry name" value="Transmembrane protein"/>
    <property type="match status" value="1"/>
</dbReference>
<feature type="region of interest" description="Disordered" evidence="1">
    <location>
        <begin position="473"/>
        <end position="495"/>
    </location>
</feature>
<feature type="region of interest" description="Disordered" evidence="1">
    <location>
        <begin position="149"/>
        <end position="183"/>
    </location>
</feature>
<keyword evidence="4" id="KW-1185">Reference proteome</keyword>
<evidence type="ECO:0000259" key="2">
    <source>
        <dbReference type="Pfam" id="PF23080"/>
    </source>
</evidence>
<feature type="compositionally biased region" description="Low complexity" evidence="1">
    <location>
        <begin position="14"/>
        <end position="27"/>
    </location>
</feature>
<reference evidence="3" key="1">
    <citation type="submission" date="2020-07" db="EMBL/GenBank/DDBJ databases">
        <title>Genome sequence and genetic diversity analysis of an under-domesticated orphan crop, white fonio (Digitaria exilis).</title>
        <authorList>
            <person name="Bennetzen J.L."/>
            <person name="Chen S."/>
            <person name="Ma X."/>
            <person name="Wang X."/>
            <person name="Yssel A.E.J."/>
            <person name="Chaluvadi S.R."/>
            <person name="Johnson M."/>
            <person name="Gangashetty P."/>
            <person name="Hamidou F."/>
            <person name="Sanogo M.D."/>
            <person name="Zwaenepoel A."/>
            <person name="Wallace J."/>
            <person name="Van De Peer Y."/>
            <person name="Van Deynze A."/>
        </authorList>
    </citation>
    <scope>NUCLEOTIDE SEQUENCE</scope>
    <source>
        <tissue evidence="3">Leaves</tissue>
    </source>
</reference>
<protein>
    <recommendedName>
        <fullName evidence="2">DUF7046 domain-containing protein</fullName>
    </recommendedName>
</protein>
<accession>A0A835ACH4</accession>
<feature type="domain" description="DUF7046" evidence="2">
    <location>
        <begin position="652"/>
        <end position="717"/>
    </location>
</feature>
<dbReference type="Proteomes" id="UP000636709">
    <property type="component" value="Unassembled WGS sequence"/>
</dbReference>
<proteinExistence type="predicted"/>